<dbReference type="PANTHER" id="PTHR48098">
    <property type="entry name" value="ENTEROCHELIN ESTERASE-RELATED"/>
    <property type="match status" value="1"/>
</dbReference>
<reference evidence="7" key="1">
    <citation type="journal article" date="2019" name="Int. J. Syst. Evol. Microbiol.">
        <title>The Global Catalogue of Microorganisms (GCM) 10K type strain sequencing project: providing services to taxonomists for standard genome sequencing and annotation.</title>
        <authorList>
            <consortium name="The Broad Institute Genomics Platform"/>
            <consortium name="The Broad Institute Genome Sequencing Center for Infectious Disease"/>
            <person name="Wu L."/>
            <person name="Ma J."/>
        </authorList>
    </citation>
    <scope>NUCLEOTIDE SEQUENCE [LARGE SCALE GENOMIC DNA]</scope>
    <source>
        <strain evidence="7">JCM 16898</strain>
    </source>
</reference>
<dbReference type="Gene3D" id="3.40.50.1820">
    <property type="entry name" value="alpha/beta hydrolase"/>
    <property type="match status" value="1"/>
</dbReference>
<dbReference type="InterPro" id="IPR013783">
    <property type="entry name" value="Ig-like_fold"/>
</dbReference>
<comment type="caution">
    <text evidence="6">The sequence shown here is derived from an EMBL/GenBank/DDBJ whole genome shotgun (WGS) entry which is preliminary data.</text>
</comment>
<evidence type="ECO:0000256" key="1">
    <source>
        <dbReference type="ARBA" id="ARBA00004496"/>
    </source>
</evidence>
<keyword evidence="3" id="KW-0378">Hydrolase</keyword>
<comment type="subcellular location">
    <subcellularLocation>
        <location evidence="1">Cytoplasm</location>
    </subcellularLocation>
</comment>
<comment type="similarity">
    <text evidence="4">Belongs to the Fes family.</text>
</comment>
<dbReference type="Gene3D" id="2.60.40.10">
    <property type="entry name" value="Immunoglobulins"/>
    <property type="match status" value="1"/>
</dbReference>
<dbReference type="InterPro" id="IPR000801">
    <property type="entry name" value="Esterase-like"/>
</dbReference>
<evidence type="ECO:0000313" key="6">
    <source>
        <dbReference type="EMBL" id="GAA3528372.1"/>
    </source>
</evidence>
<feature type="domain" description="Enterochelin esterase N-terminal" evidence="5">
    <location>
        <begin position="78"/>
        <end position="178"/>
    </location>
</feature>
<accession>A0ABP6V5E6</accession>
<dbReference type="InterPro" id="IPR050583">
    <property type="entry name" value="Mycobacterial_A85_antigen"/>
</dbReference>
<sequence>MIRSASISRFAAQHRIEPAAALGRLRAELETARGPLVEPIDGSDRVLVTFVYLEPATAVRISCELWPYELDTPGLGPVMSRIEGTDVRYASVEADPRVRVPYQFQIDPPSFGASLEDAHALISDRERLESFMGALFESGRADPFNPVRHYPYTALLGGDPDGTAGEDRWESILTLPDAEPPSSLDGEPVQGRLERHVLAGGAFPGDREVVVYLPPGYDSGTEYPLAVLLDGELWRKSGRVDEVIDAAIVDGTLPPLIVAFWSNLTSASRMSEMNVNPALPVALADELLPWLRSRYRVQSDPAQIVVGGQSYGGLASAFTALQRPEVFGAALLISPSLWFTPPGEDEHPAVSPGGWMARQYAERGPAPIRLYVSVGTLECAPIPKPGMNGQSMLDLARNFRDAVAAAGYSVAGYREEPGGHNHITVRRVVVPGLAALLRAPAALTAQETV</sequence>
<dbReference type="InterPro" id="IPR029058">
    <property type="entry name" value="AB_hydrolase_fold"/>
</dbReference>
<evidence type="ECO:0000256" key="3">
    <source>
        <dbReference type="ARBA" id="ARBA00022801"/>
    </source>
</evidence>
<dbReference type="SUPFAM" id="SSF53474">
    <property type="entry name" value="alpha/beta-Hydrolases"/>
    <property type="match status" value="1"/>
</dbReference>
<keyword evidence="7" id="KW-1185">Reference proteome</keyword>
<gene>
    <name evidence="6" type="ORF">GCM10022222_09260</name>
</gene>
<dbReference type="InterPro" id="IPR021764">
    <property type="entry name" value="Enterochelin_esterase_N"/>
</dbReference>
<dbReference type="PANTHER" id="PTHR48098:SF3">
    <property type="entry name" value="IRON(III) ENTEROBACTIN ESTERASE"/>
    <property type="match status" value="1"/>
</dbReference>
<protein>
    <recommendedName>
        <fullName evidence="5">Enterochelin esterase N-terminal domain-containing protein</fullName>
    </recommendedName>
</protein>
<name>A0ABP6V5E6_9PSEU</name>
<evidence type="ECO:0000313" key="7">
    <source>
        <dbReference type="Proteomes" id="UP001500689"/>
    </source>
</evidence>
<dbReference type="Pfam" id="PF11806">
    <property type="entry name" value="Enterochelin_N"/>
    <property type="match status" value="1"/>
</dbReference>
<dbReference type="Pfam" id="PF00756">
    <property type="entry name" value="Esterase"/>
    <property type="match status" value="1"/>
</dbReference>
<evidence type="ECO:0000256" key="4">
    <source>
        <dbReference type="ARBA" id="ARBA00024201"/>
    </source>
</evidence>
<dbReference type="InterPro" id="IPR014756">
    <property type="entry name" value="Ig_E-set"/>
</dbReference>
<dbReference type="EMBL" id="BAAAZN010000001">
    <property type="protein sequence ID" value="GAA3528372.1"/>
    <property type="molecule type" value="Genomic_DNA"/>
</dbReference>
<dbReference type="Proteomes" id="UP001500689">
    <property type="component" value="Unassembled WGS sequence"/>
</dbReference>
<dbReference type="SUPFAM" id="SSF81296">
    <property type="entry name" value="E set domains"/>
    <property type="match status" value="1"/>
</dbReference>
<organism evidence="6 7">
    <name type="scientific">Amycolatopsis ultiminotia</name>
    <dbReference type="NCBI Taxonomy" id="543629"/>
    <lineage>
        <taxon>Bacteria</taxon>
        <taxon>Bacillati</taxon>
        <taxon>Actinomycetota</taxon>
        <taxon>Actinomycetes</taxon>
        <taxon>Pseudonocardiales</taxon>
        <taxon>Pseudonocardiaceae</taxon>
        <taxon>Amycolatopsis</taxon>
    </lineage>
</organism>
<keyword evidence="2" id="KW-0963">Cytoplasm</keyword>
<dbReference type="RefSeq" id="WP_344855584.1">
    <property type="nucleotide sequence ID" value="NZ_BAAAZN010000001.1"/>
</dbReference>
<evidence type="ECO:0000259" key="5">
    <source>
        <dbReference type="Pfam" id="PF11806"/>
    </source>
</evidence>
<evidence type="ECO:0000256" key="2">
    <source>
        <dbReference type="ARBA" id="ARBA00022490"/>
    </source>
</evidence>
<proteinExistence type="inferred from homology"/>